<name>A0A833SW96_PHYIN</name>
<evidence type="ECO:0000313" key="3">
    <source>
        <dbReference type="Proteomes" id="UP000602510"/>
    </source>
</evidence>
<organism evidence="1 3">
    <name type="scientific">Phytophthora infestans</name>
    <name type="common">Potato late blight agent</name>
    <name type="synonym">Botrytis infestans</name>
    <dbReference type="NCBI Taxonomy" id="4787"/>
    <lineage>
        <taxon>Eukaryota</taxon>
        <taxon>Sar</taxon>
        <taxon>Stramenopiles</taxon>
        <taxon>Oomycota</taxon>
        <taxon>Peronosporomycetes</taxon>
        <taxon>Peronosporales</taxon>
        <taxon>Peronosporaceae</taxon>
        <taxon>Phytophthora</taxon>
    </lineage>
</organism>
<dbReference type="Proteomes" id="UP000704712">
    <property type="component" value="Unassembled WGS sequence"/>
</dbReference>
<sequence>MRAGKFALLPVQLNLQRMQGKSRTQRVAQHKAATSSVACNLASDRLLPVNVAFRRFDAR</sequence>
<reference evidence="1" key="1">
    <citation type="submission" date="2020-04" db="EMBL/GenBank/DDBJ databases">
        <title>Hybrid Assembly of Korean Phytophthora infestans isolates.</title>
        <authorList>
            <person name="Prokchorchik M."/>
            <person name="Lee Y."/>
            <person name="Seo J."/>
            <person name="Cho J.-H."/>
            <person name="Park Y.-E."/>
            <person name="Jang D.-C."/>
            <person name="Im J.-S."/>
            <person name="Choi J.-G."/>
            <person name="Park H.-J."/>
            <person name="Lee G.-B."/>
            <person name="Lee Y.-G."/>
            <person name="Hong S.-Y."/>
            <person name="Cho K."/>
            <person name="Sohn K.H."/>
        </authorList>
    </citation>
    <scope>NUCLEOTIDE SEQUENCE</scope>
    <source>
        <strain evidence="1">KR_1_A1</strain>
        <strain evidence="2">KR_2_A2</strain>
    </source>
</reference>
<gene>
    <name evidence="1" type="ORF">GN244_ATG07582</name>
    <name evidence="2" type="ORF">GN958_ATG21379</name>
</gene>
<evidence type="ECO:0000313" key="1">
    <source>
        <dbReference type="EMBL" id="KAF4040153.1"/>
    </source>
</evidence>
<dbReference type="EMBL" id="JAACNO010002960">
    <property type="protein sequence ID" value="KAF4129424.1"/>
    <property type="molecule type" value="Genomic_DNA"/>
</dbReference>
<dbReference type="AlphaFoldDB" id="A0A833SW96"/>
<evidence type="ECO:0000313" key="2">
    <source>
        <dbReference type="EMBL" id="KAF4129424.1"/>
    </source>
</evidence>
<keyword evidence="3" id="KW-1185">Reference proteome</keyword>
<dbReference type="EMBL" id="WSZM01000151">
    <property type="protein sequence ID" value="KAF4040153.1"/>
    <property type="molecule type" value="Genomic_DNA"/>
</dbReference>
<dbReference type="Proteomes" id="UP000602510">
    <property type="component" value="Unassembled WGS sequence"/>
</dbReference>
<comment type="caution">
    <text evidence="1">The sequence shown here is derived from an EMBL/GenBank/DDBJ whole genome shotgun (WGS) entry which is preliminary data.</text>
</comment>
<accession>A0A833SW96</accession>
<protein>
    <submittedName>
        <fullName evidence="1">Uncharacterized protein</fullName>
    </submittedName>
</protein>
<proteinExistence type="predicted"/>